<gene>
    <name evidence="2" type="ORF">AL399_02580</name>
</gene>
<keyword evidence="3" id="KW-1185">Reference proteome</keyword>
<evidence type="ECO:0000259" key="1">
    <source>
        <dbReference type="Pfam" id="PF13614"/>
    </source>
</evidence>
<organism evidence="2 3">
    <name type="scientific">Candidatus [Bacteroides] periocalifornicus</name>
    <dbReference type="NCBI Taxonomy" id="1702214"/>
    <lineage>
        <taxon>Bacteria</taxon>
        <taxon>Pseudomonadati</taxon>
        <taxon>Bacteroidota</taxon>
    </lineage>
</organism>
<dbReference type="STRING" id="1702214.AL399_02580"/>
<name>A0A0Q4B8A3_9BACT</name>
<sequence>MARTLALLNNKGGTGKTTTTLGLGAALARRRQRVLLIDLDSQRNLSAAFTLPEGYTGIGHALVDSLPLHEAMVKVDKQLWVLGSTPALVDYEYQLSHEPGREFILREALAPLQSEFDFILLDCAPSLGTLTVNALTAADGFIVPMQAENFAFLGLDRILETADKAKRRMNPKLELEGILFVKLNPRTTFSKAVVQSLAKDPRTAGRVFHTYIRQDIALMECSAFQKSVFEYAPSSNGAHDYADLARELLQRTGDQSGKHNLEEK</sequence>
<dbReference type="AlphaFoldDB" id="A0A0Q4B8A3"/>
<dbReference type="EMBL" id="LIIK01000008">
    <property type="protein sequence ID" value="KQM09273.1"/>
    <property type="molecule type" value="Genomic_DNA"/>
</dbReference>
<dbReference type="InterPro" id="IPR025669">
    <property type="entry name" value="AAA_dom"/>
</dbReference>
<dbReference type="CDD" id="cd02042">
    <property type="entry name" value="ParAB_family"/>
    <property type="match status" value="1"/>
</dbReference>
<dbReference type="SUPFAM" id="SSF52540">
    <property type="entry name" value="P-loop containing nucleoside triphosphate hydrolases"/>
    <property type="match status" value="1"/>
</dbReference>
<evidence type="ECO:0000313" key="2">
    <source>
        <dbReference type="EMBL" id="KQM09273.1"/>
    </source>
</evidence>
<reference evidence="2" key="1">
    <citation type="submission" date="2015-08" db="EMBL/GenBank/DDBJ databases">
        <title>Candidatus Bacteriodes Periocalifornicus.</title>
        <authorList>
            <person name="McLean J.S."/>
            <person name="Kelley S."/>
        </authorList>
    </citation>
    <scope>NUCLEOTIDE SEQUENCE [LARGE SCALE GENOMIC DNA]</scope>
    <source>
        <strain evidence="2">12B</strain>
    </source>
</reference>
<dbReference type="Proteomes" id="UP000054172">
    <property type="component" value="Unassembled WGS sequence"/>
</dbReference>
<comment type="caution">
    <text evidence="2">The sequence shown here is derived from an EMBL/GenBank/DDBJ whole genome shotgun (WGS) entry which is preliminary data.</text>
</comment>
<dbReference type="PATRIC" id="fig|1702214.3.peg.706"/>
<accession>A0A0Q4B8A3</accession>
<feature type="domain" description="AAA" evidence="1">
    <location>
        <begin position="3"/>
        <end position="174"/>
    </location>
</feature>
<evidence type="ECO:0000313" key="3">
    <source>
        <dbReference type="Proteomes" id="UP000054172"/>
    </source>
</evidence>
<dbReference type="FunFam" id="3.40.50.300:FF:000285">
    <property type="entry name" value="Sporulation initiation inhibitor Soj"/>
    <property type="match status" value="1"/>
</dbReference>
<dbReference type="PANTHER" id="PTHR13696">
    <property type="entry name" value="P-LOOP CONTAINING NUCLEOSIDE TRIPHOSPHATE HYDROLASE"/>
    <property type="match status" value="1"/>
</dbReference>
<proteinExistence type="predicted"/>
<dbReference type="PIRSF" id="PIRSF009320">
    <property type="entry name" value="Nuc_binding_HP_1000"/>
    <property type="match status" value="1"/>
</dbReference>
<dbReference type="PANTHER" id="PTHR13696:SF99">
    <property type="entry name" value="COBYRINIC ACID AC-DIAMIDE SYNTHASE"/>
    <property type="match status" value="1"/>
</dbReference>
<dbReference type="InterPro" id="IPR027417">
    <property type="entry name" value="P-loop_NTPase"/>
</dbReference>
<dbReference type="Gene3D" id="3.40.50.300">
    <property type="entry name" value="P-loop containing nucleotide triphosphate hydrolases"/>
    <property type="match status" value="1"/>
</dbReference>
<dbReference type="Pfam" id="PF13614">
    <property type="entry name" value="AAA_31"/>
    <property type="match status" value="1"/>
</dbReference>
<dbReference type="InterPro" id="IPR050678">
    <property type="entry name" value="DNA_Partitioning_ATPase"/>
</dbReference>
<protein>
    <recommendedName>
        <fullName evidence="1">AAA domain-containing protein</fullName>
    </recommendedName>
</protein>